<evidence type="ECO:0000313" key="2">
    <source>
        <dbReference type="EMBL" id="MFD2172403.1"/>
    </source>
</evidence>
<evidence type="ECO:0000256" key="1">
    <source>
        <dbReference type="SAM" id="Coils"/>
    </source>
</evidence>
<keyword evidence="1" id="KW-0175">Coiled coil</keyword>
<gene>
    <name evidence="2" type="ORF">ACFSOY_20885</name>
</gene>
<proteinExistence type="predicted"/>
<organism evidence="2 3">
    <name type="scientific">Tumebacillus lipolyticus</name>
    <dbReference type="NCBI Taxonomy" id="1280370"/>
    <lineage>
        <taxon>Bacteria</taxon>
        <taxon>Bacillati</taxon>
        <taxon>Bacillota</taxon>
        <taxon>Bacilli</taxon>
        <taxon>Bacillales</taxon>
        <taxon>Alicyclobacillaceae</taxon>
        <taxon>Tumebacillus</taxon>
    </lineage>
</organism>
<sequence>MSYLEQARRINKIGLETIKAIDEAKEAHKATATPEHIAKLEISSLEKRMKELMEEYEVVSQAALHQWGAEHGLDDLQCKILGLHYLHSGFGRKKIAQQLGISAYAVTKNTKVIAEALGVRDVIGVAYKCSHYINPCEATEKLVEYKSVGEETRYPAGFDTERREGEKG</sequence>
<feature type="coiled-coil region" evidence="1">
    <location>
        <begin position="35"/>
        <end position="62"/>
    </location>
</feature>
<evidence type="ECO:0008006" key="4">
    <source>
        <dbReference type="Google" id="ProtNLM"/>
    </source>
</evidence>
<dbReference type="Proteomes" id="UP001597343">
    <property type="component" value="Unassembled WGS sequence"/>
</dbReference>
<dbReference type="EMBL" id="JBHUIO010000025">
    <property type="protein sequence ID" value="MFD2172403.1"/>
    <property type="molecule type" value="Genomic_DNA"/>
</dbReference>
<reference evidence="3" key="1">
    <citation type="journal article" date="2019" name="Int. J. Syst. Evol. Microbiol.">
        <title>The Global Catalogue of Microorganisms (GCM) 10K type strain sequencing project: providing services to taxonomists for standard genome sequencing and annotation.</title>
        <authorList>
            <consortium name="The Broad Institute Genomics Platform"/>
            <consortium name="The Broad Institute Genome Sequencing Center for Infectious Disease"/>
            <person name="Wu L."/>
            <person name="Ma J."/>
        </authorList>
    </citation>
    <scope>NUCLEOTIDE SEQUENCE [LARGE SCALE GENOMIC DNA]</scope>
    <source>
        <strain evidence="3">CGMCC 1.13574</strain>
    </source>
</reference>
<keyword evidence="3" id="KW-1185">Reference proteome</keyword>
<dbReference type="RefSeq" id="WP_386049788.1">
    <property type="nucleotide sequence ID" value="NZ_JBHUIO010000025.1"/>
</dbReference>
<comment type="caution">
    <text evidence="2">The sequence shown here is derived from an EMBL/GenBank/DDBJ whole genome shotgun (WGS) entry which is preliminary data.</text>
</comment>
<protein>
    <recommendedName>
        <fullName evidence="4">HTH luxR-type domain-containing protein</fullName>
    </recommendedName>
</protein>
<evidence type="ECO:0000313" key="3">
    <source>
        <dbReference type="Proteomes" id="UP001597343"/>
    </source>
</evidence>
<name>A0ABW5A2B8_9BACL</name>
<accession>A0ABW5A2B8</accession>